<gene>
    <name evidence="1" type="ORF">PN36_13410</name>
</gene>
<evidence type="ECO:0008006" key="3">
    <source>
        <dbReference type="Google" id="ProtNLM"/>
    </source>
</evidence>
<sequence length="105" mass="12135">MKYHRKKELNKRKLQKIIKDIERNTTTEETTIRPFQLVAMPVEIFSLTKDILLQQANTFAISSNDALHLAILQQIPSKVVMVTSDVSMQKVCERLSIPFYDPETS</sequence>
<organism evidence="1 2">
    <name type="scientific">Candidatus Thiomargarita nelsonii</name>
    <dbReference type="NCBI Taxonomy" id="1003181"/>
    <lineage>
        <taxon>Bacteria</taxon>
        <taxon>Pseudomonadati</taxon>
        <taxon>Pseudomonadota</taxon>
        <taxon>Gammaproteobacteria</taxon>
        <taxon>Thiotrichales</taxon>
        <taxon>Thiotrichaceae</taxon>
        <taxon>Thiomargarita</taxon>
    </lineage>
</organism>
<accession>A0A4E0QVP4</accession>
<evidence type="ECO:0000313" key="1">
    <source>
        <dbReference type="EMBL" id="TGO03075.1"/>
    </source>
</evidence>
<proteinExistence type="predicted"/>
<reference evidence="1 2" key="1">
    <citation type="journal article" date="2016" name="Front. Microbiol.">
        <title>Single-Cell (Meta-)Genomics of a Dimorphic Candidatus Thiomargarita nelsonii Reveals Genomic Plasticity.</title>
        <authorList>
            <person name="Flood B.E."/>
            <person name="Fliss P."/>
            <person name="Jones D.S."/>
            <person name="Dick G.J."/>
            <person name="Jain S."/>
            <person name="Kaster A.K."/>
            <person name="Winkel M."/>
            <person name="Mussmann M."/>
            <person name="Bailey J."/>
        </authorList>
    </citation>
    <scope>NUCLEOTIDE SEQUENCE [LARGE SCALE GENOMIC DNA]</scope>
    <source>
        <strain evidence="1">Hydrate Ridge</strain>
    </source>
</reference>
<dbReference type="EMBL" id="JSZA02000044">
    <property type="protein sequence ID" value="TGO03075.1"/>
    <property type="molecule type" value="Genomic_DNA"/>
</dbReference>
<dbReference type="Proteomes" id="UP000030428">
    <property type="component" value="Unassembled WGS sequence"/>
</dbReference>
<keyword evidence="2" id="KW-1185">Reference proteome</keyword>
<name>A0A4E0QVP4_9GAMM</name>
<protein>
    <recommendedName>
        <fullName evidence="3">PIN domain-containing protein</fullName>
    </recommendedName>
</protein>
<comment type="caution">
    <text evidence="1">The sequence shown here is derived from an EMBL/GenBank/DDBJ whole genome shotgun (WGS) entry which is preliminary data.</text>
</comment>
<evidence type="ECO:0000313" key="2">
    <source>
        <dbReference type="Proteomes" id="UP000030428"/>
    </source>
</evidence>
<dbReference type="AlphaFoldDB" id="A0A4E0QVP4"/>